<dbReference type="SMART" id="SM00354">
    <property type="entry name" value="HTH_LACI"/>
    <property type="match status" value="1"/>
</dbReference>
<keyword evidence="2" id="KW-0238">DNA-binding</keyword>
<dbReference type="GO" id="GO:0000976">
    <property type="term" value="F:transcription cis-regulatory region binding"/>
    <property type="evidence" value="ECO:0007669"/>
    <property type="project" value="TreeGrafter"/>
</dbReference>
<organism evidence="5 6">
    <name type="scientific">Bifidobacterium oedipodis</name>
    <dbReference type="NCBI Taxonomy" id="2675322"/>
    <lineage>
        <taxon>Bacteria</taxon>
        <taxon>Bacillati</taxon>
        <taxon>Actinomycetota</taxon>
        <taxon>Actinomycetes</taxon>
        <taxon>Bifidobacteriales</taxon>
        <taxon>Bifidobacteriaceae</taxon>
        <taxon>Bifidobacterium</taxon>
    </lineage>
</organism>
<dbReference type="InterPro" id="IPR028082">
    <property type="entry name" value="Peripla_BP_I"/>
</dbReference>
<dbReference type="EMBL" id="JAAIII010000005">
    <property type="protein sequence ID" value="NMM94568.1"/>
    <property type="molecule type" value="Genomic_DNA"/>
</dbReference>
<keyword evidence="1" id="KW-0805">Transcription regulation</keyword>
<sequence>MVTLKDVATLAGVSPTTASAALRGLDVVKPETTAKVRQAASDLNYRVNASAKMLRSGQTGIFTLAVPELTTPFYATLADCMSEEVESHGYRLIIRKTRFSAQTERRVLSELSTTFSDGIFIIVTQLSIQQVKDLLGQRPAVLFEDFSMDGLFDSVNTPGADGIITAISHLKDCGRTAIGVIGGLPDSELALQPGAGLTARARLDRLNAAKRALRAMELDDHAGFMQADWSVDGGVAAAHKLVEQGLPYDGLCCMNDDLALGLLRGFHECGVAVPDQVAVIGFDGIPQGSWSVPTLSTIAVDFDGAARSALQLMLRHCNNPDAPAFCQRVTIGHRLIPRESTVGAYRQ</sequence>
<dbReference type="CDD" id="cd06267">
    <property type="entry name" value="PBP1_LacI_sugar_binding-like"/>
    <property type="match status" value="1"/>
</dbReference>
<evidence type="ECO:0000259" key="4">
    <source>
        <dbReference type="PROSITE" id="PS50932"/>
    </source>
</evidence>
<gene>
    <name evidence="5" type="ORF">G1C95_1755</name>
</gene>
<feature type="domain" description="HTH lacI-type" evidence="4">
    <location>
        <begin position="2"/>
        <end position="56"/>
    </location>
</feature>
<dbReference type="PANTHER" id="PTHR30146:SF109">
    <property type="entry name" value="HTH-TYPE TRANSCRIPTIONAL REGULATOR GALS"/>
    <property type="match status" value="1"/>
</dbReference>
<dbReference type="AlphaFoldDB" id="A0A7Y0EQF9"/>
<dbReference type="InterPro" id="IPR000843">
    <property type="entry name" value="HTH_LacI"/>
</dbReference>
<dbReference type="SUPFAM" id="SSF53822">
    <property type="entry name" value="Periplasmic binding protein-like I"/>
    <property type="match status" value="1"/>
</dbReference>
<dbReference type="InterPro" id="IPR046335">
    <property type="entry name" value="LacI/GalR-like_sensor"/>
</dbReference>
<dbReference type="GO" id="GO:0003700">
    <property type="term" value="F:DNA-binding transcription factor activity"/>
    <property type="evidence" value="ECO:0007669"/>
    <property type="project" value="TreeGrafter"/>
</dbReference>
<dbReference type="PANTHER" id="PTHR30146">
    <property type="entry name" value="LACI-RELATED TRANSCRIPTIONAL REPRESSOR"/>
    <property type="match status" value="1"/>
</dbReference>
<dbReference type="PROSITE" id="PS50932">
    <property type="entry name" value="HTH_LACI_2"/>
    <property type="match status" value="1"/>
</dbReference>
<keyword evidence="6" id="KW-1185">Reference proteome</keyword>
<evidence type="ECO:0000313" key="6">
    <source>
        <dbReference type="Proteomes" id="UP000532194"/>
    </source>
</evidence>
<dbReference type="Proteomes" id="UP000532194">
    <property type="component" value="Unassembled WGS sequence"/>
</dbReference>
<dbReference type="CDD" id="cd01392">
    <property type="entry name" value="HTH_LacI"/>
    <property type="match status" value="1"/>
</dbReference>
<evidence type="ECO:0000313" key="5">
    <source>
        <dbReference type="EMBL" id="NMM94568.1"/>
    </source>
</evidence>
<dbReference type="RefSeq" id="WP_169172595.1">
    <property type="nucleotide sequence ID" value="NZ_JAAIII010000005.1"/>
</dbReference>
<dbReference type="SUPFAM" id="SSF47413">
    <property type="entry name" value="lambda repressor-like DNA-binding domains"/>
    <property type="match status" value="1"/>
</dbReference>
<dbReference type="Pfam" id="PF13377">
    <property type="entry name" value="Peripla_BP_3"/>
    <property type="match status" value="1"/>
</dbReference>
<dbReference type="Gene3D" id="1.10.260.40">
    <property type="entry name" value="lambda repressor-like DNA-binding domains"/>
    <property type="match status" value="1"/>
</dbReference>
<dbReference type="Gene3D" id="3.40.50.2300">
    <property type="match status" value="2"/>
</dbReference>
<evidence type="ECO:0000256" key="1">
    <source>
        <dbReference type="ARBA" id="ARBA00023015"/>
    </source>
</evidence>
<dbReference type="Pfam" id="PF00356">
    <property type="entry name" value="LacI"/>
    <property type="match status" value="1"/>
</dbReference>
<evidence type="ECO:0000256" key="3">
    <source>
        <dbReference type="ARBA" id="ARBA00023163"/>
    </source>
</evidence>
<proteinExistence type="predicted"/>
<dbReference type="InterPro" id="IPR010982">
    <property type="entry name" value="Lambda_DNA-bd_dom_sf"/>
</dbReference>
<accession>A0A7Y0EQF9</accession>
<protein>
    <submittedName>
        <fullName evidence="5">LacI family transcriptional regulator</fullName>
    </submittedName>
</protein>
<name>A0A7Y0EQF9_9BIFI</name>
<evidence type="ECO:0000256" key="2">
    <source>
        <dbReference type="ARBA" id="ARBA00023125"/>
    </source>
</evidence>
<keyword evidence="3" id="KW-0804">Transcription</keyword>
<reference evidence="5 6" key="1">
    <citation type="submission" date="2020-02" db="EMBL/GenBank/DDBJ databases">
        <title>Characterization of phylogenetic diversity of novel bifidobacterial species isolated in Czech ZOOs.</title>
        <authorList>
            <person name="Lugli G.A."/>
            <person name="Vera N.B."/>
            <person name="Ventura M."/>
        </authorList>
    </citation>
    <scope>NUCLEOTIDE SEQUENCE [LARGE SCALE GENOMIC DNA]</scope>
    <source>
        <strain evidence="5 6">DSM 109957</strain>
    </source>
</reference>
<comment type="caution">
    <text evidence="5">The sequence shown here is derived from an EMBL/GenBank/DDBJ whole genome shotgun (WGS) entry which is preliminary data.</text>
</comment>